<dbReference type="EMBL" id="WNLP01000002">
    <property type="protein sequence ID" value="MUH59264.1"/>
    <property type="molecule type" value="Genomic_DNA"/>
</dbReference>
<organism evidence="1 2">
    <name type="scientific">Bifidobacterium canis</name>
    <dbReference type="NCBI Taxonomy" id="2610880"/>
    <lineage>
        <taxon>Bacteria</taxon>
        <taxon>Bacillati</taxon>
        <taxon>Actinomycetota</taxon>
        <taxon>Actinomycetes</taxon>
        <taxon>Bifidobacteriales</taxon>
        <taxon>Bifidobacteriaceae</taxon>
        <taxon>Bifidobacterium</taxon>
    </lineage>
</organism>
<evidence type="ECO:0000313" key="1">
    <source>
        <dbReference type="EMBL" id="MUH59264.1"/>
    </source>
</evidence>
<evidence type="ECO:0000313" key="2">
    <source>
        <dbReference type="Proteomes" id="UP000487882"/>
    </source>
</evidence>
<dbReference type="AlphaFoldDB" id="A0A7K1J3Q1"/>
<dbReference type="InterPro" id="IPR021228">
    <property type="entry name" value="BrxD"/>
</dbReference>
<dbReference type="Pfam" id="PF10923">
    <property type="entry name" value="BrxC_BrxD"/>
    <property type="match status" value="1"/>
</dbReference>
<comment type="caution">
    <text evidence="1">The sequence shown here is derived from an EMBL/GenBank/DDBJ whole genome shotgun (WGS) entry which is preliminary data.</text>
</comment>
<gene>
    <name evidence="1" type="ORF">GSD1FS_0581</name>
</gene>
<name>A0A7K1J3Q1_9BIFI</name>
<keyword evidence="2" id="KW-1185">Reference proteome</keyword>
<accession>A0A7K1J3Q1</accession>
<reference evidence="1 2" key="1">
    <citation type="submission" date="2019-09" db="EMBL/GenBank/DDBJ databases">
        <title>Bifidobacterium canis sp. nov., isolated from the digestive tract of German Shepherd dog puppy.</title>
        <authorList>
            <person name="Bunesova V."/>
        </authorList>
    </citation>
    <scope>NUCLEOTIDE SEQUENCE [LARGE SCALE GENOMIC DNA]</scope>
    <source>
        <strain evidence="1 2">GSD1FS</strain>
    </source>
</reference>
<protein>
    <submittedName>
        <fullName evidence="1">Uncharacterized protein</fullName>
    </submittedName>
</protein>
<sequence length="38" mass="4660">MIDELVNLSKIPNAISRQYNYEKYLQYITMYCKEKQDI</sequence>
<proteinExistence type="predicted"/>
<dbReference type="Proteomes" id="UP000487882">
    <property type="component" value="Unassembled WGS sequence"/>
</dbReference>